<evidence type="ECO:0000313" key="1">
    <source>
        <dbReference type="EMBL" id="QQP32419.1"/>
    </source>
</evidence>
<organism evidence="1 2">
    <name type="scientific">Caligus rogercresseyi</name>
    <name type="common">Sea louse</name>
    <dbReference type="NCBI Taxonomy" id="217165"/>
    <lineage>
        <taxon>Eukaryota</taxon>
        <taxon>Metazoa</taxon>
        <taxon>Ecdysozoa</taxon>
        <taxon>Arthropoda</taxon>
        <taxon>Crustacea</taxon>
        <taxon>Multicrustacea</taxon>
        <taxon>Hexanauplia</taxon>
        <taxon>Copepoda</taxon>
        <taxon>Siphonostomatoida</taxon>
        <taxon>Caligidae</taxon>
        <taxon>Caligus</taxon>
    </lineage>
</organism>
<dbReference type="InterPro" id="IPR018378">
    <property type="entry name" value="C-type_lectin_CS"/>
</dbReference>
<dbReference type="EMBL" id="CP045909">
    <property type="protein sequence ID" value="QQP32419.1"/>
    <property type="molecule type" value="Genomic_DNA"/>
</dbReference>
<gene>
    <name evidence="1" type="ORF">FKW44_024725</name>
</gene>
<keyword evidence="2" id="KW-1185">Reference proteome</keyword>
<sequence>TQPDGDLKSDGFGKEACMALLDNKYSDGLRWHDEPCNTRRVLICEDLPAPNINFVRNQNPGITSPKV</sequence>
<dbReference type="PANTHER" id="PTHR21407:SF1">
    <property type="entry name" value="RE43931P"/>
    <property type="match status" value="1"/>
</dbReference>
<dbReference type="AlphaFoldDB" id="A0A7T8GM24"/>
<dbReference type="InterPro" id="IPR016187">
    <property type="entry name" value="CTDL_fold"/>
</dbReference>
<dbReference type="PROSITE" id="PS00615">
    <property type="entry name" value="C_TYPE_LECTIN_1"/>
    <property type="match status" value="1"/>
</dbReference>
<name>A0A7T8GM24_CALRO</name>
<feature type="non-terminal residue" evidence="1">
    <location>
        <position position="1"/>
    </location>
</feature>
<reference evidence="2" key="1">
    <citation type="submission" date="2021-01" db="EMBL/GenBank/DDBJ databases">
        <title>Caligus Genome Assembly.</title>
        <authorList>
            <person name="Gallardo-Escarate C."/>
        </authorList>
    </citation>
    <scope>NUCLEOTIDE SEQUENCE [LARGE SCALE GENOMIC DNA]</scope>
</reference>
<accession>A0A7T8GM24</accession>
<dbReference type="PANTHER" id="PTHR21407">
    <property type="entry name" value="RE43931P-RELATED"/>
    <property type="match status" value="1"/>
</dbReference>
<protein>
    <submittedName>
        <fullName evidence="1">LOC100748578</fullName>
    </submittedName>
</protein>
<dbReference type="OrthoDB" id="538816at2759"/>
<evidence type="ECO:0000313" key="2">
    <source>
        <dbReference type="Proteomes" id="UP000595437"/>
    </source>
</evidence>
<proteinExistence type="predicted"/>
<dbReference type="Proteomes" id="UP000595437">
    <property type="component" value="Chromosome 20"/>
</dbReference>
<dbReference type="SUPFAM" id="SSF56436">
    <property type="entry name" value="C-type lectin-like"/>
    <property type="match status" value="1"/>
</dbReference>